<dbReference type="Pfam" id="PF01907">
    <property type="entry name" value="Ribosomal_L37e"/>
    <property type="match status" value="1"/>
</dbReference>
<reference evidence="10" key="3">
    <citation type="submission" date="2021-05" db="UniProtKB">
        <authorList>
            <consortium name="EnsemblPlants"/>
        </authorList>
    </citation>
    <scope>IDENTIFICATION</scope>
    <source>
        <strain evidence="10">cv. B73</strain>
    </source>
</reference>
<keyword evidence="11" id="KW-1185">Reference proteome</keyword>
<dbReference type="EnsemblPlants" id="Zm00001eb281060_T001">
    <property type="protein sequence ID" value="Zm00001eb281060_P001"/>
    <property type="gene ID" value="Zm00001eb281060"/>
</dbReference>
<name>A0A804UB52_MAIZE</name>
<evidence type="ECO:0000256" key="3">
    <source>
        <dbReference type="ARBA" id="ARBA00022730"/>
    </source>
</evidence>
<keyword evidence="8" id="KW-0687">Ribonucleoprotein</keyword>
<dbReference type="AlphaFoldDB" id="A0A804UB52"/>
<evidence type="ECO:0000256" key="9">
    <source>
        <dbReference type="SAM" id="SignalP"/>
    </source>
</evidence>
<organism evidence="10 11">
    <name type="scientific">Zea mays</name>
    <name type="common">Maize</name>
    <dbReference type="NCBI Taxonomy" id="4577"/>
    <lineage>
        <taxon>Eukaryota</taxon>
        <taxon>Viridiplantae</taxon>
        <taxon>Streptophyta</taxon>
        <taxon>Embryophyta</taxon>
        <taxon>Tracheophyta</taxon>
        <taxon>Spermatophyta</taxon>
        <taxon>Magnoliopsida</taxon>
        <taxon>Liliopsida</taxon>
        <taxon>Poales</taxon>
        <taxon>Poaceae</taxon>
        <taxon>PACMAD clade</taxon>
        <taxon>Panicoideae</taxon>
        <taxon>Andropogonodae</taxon>
        <taxon>Andropogoneae</taxon>
        <taxon>Tripsacinae</taxon>
        <taxon>Zea</taxon>
    </lineage>
</organism>
<reference evidence="11" key="1">
    <citation type="journal article" date="2009" name="Science">
        <title>The B73 maize genome: complexity, diversity, and dynamics.</title>
        <authorList>
            <person name="Schnable P.S."/>
            <person name="Ware D."/>
            <person name="Fulton R.S."/>
            <person name="Stein J.C."/>
            <person name="Wei F."/>
            <person name="Pasternak S."/>
            <person name="Liang C."/>
            <person name="Zhang J."/>
            <person name="Fulton L."/>
            <person name="Graves T.A."/>
            <person name="Minx P."/>
            <person name="Reily A.D."/>
            <person name="Courtney L."/>
            <person name="Kruchowski S.S."/>
            <person name="Tomlinson C."/>
            <person name="Strong C."/>
            <person name="Delehaunty K."/>
            <person name="Fronick C."/>
            <person name="Courtney B."/>
            <person name="Rock S.M."/>
            <person name="Belter E."/>
            <person name="Du F."/>
            <person name="Kim K."/>
            <person name="Abbott R.M."/>
            <person name="Cotton M."/>
            <person name="Levy A."/>
            <person name="Marchetto P."/>
            <person name="Ochoa K."/>
            <person name="Jackson S.M."/>
            <person name="Gillam B."/>
            <person name="Chen W."/>
            <person name="Yan L."/>
            <person name="Higginbotham J."/>
            <person name="Cardenas M."/>
            <person name="Waligorski J."/>
            <person name="Applebaum E."/>
            <person name="Phelps L."/>
            <person name="Falcone J."/>
            <person name="Kanchi K."/>
            <person name="Thane T."/>
            <person name="Scimone A."/>
            <person name="Thane N."/>
            <person name="Henke J."/>
            <person name="Wang T."/>
            <person name="Ruppert J."/>
            <person name="Shah N."/>
            <person name="Rotter K."/>
            <person name="Hodges J."/>
            <person name="Ingenthron E."/>
            <person name="Cordes M."/>
            <person name="Kohlberg S."/>
            <person name="Sgro J."/>
            <person name="Delgado B."/>
            <person name="Mead K."/>
            <person name="Chinwalla A."/>
            <person name="Leonard S."/>
            <person name="Crouse K."/>
            <person name="Collura K."/>
            <person name="Kudrna D."/>
            <person name="Currie J."/>
            <person name="He R."/>
            <person name="Angelova A."/>
            <person name="Rajasekar S."/>
            <person name="Mueller T."/>
            <person name="Lomeli R."/>
            <person name="Scara G."/>
            <person name="Ko A."/>
            <person name="Delaney K."/>
            <person name="Wissotski M."/>
            <person name="Lopez G."/>
            <person name="Campos D."/>
            <person name="Braidotti M."/>
            <person name="Ashley E."/>
            <person name="Golser W."/>
            <person name="Kim H."/>
            <person name="Lee S."/>
            <person name="Lin J."/>
            <person name="Dujmic Z."/>
            <person name="Kim W."/>
            <person name="Talag J."/>
            <person name="Zuccolo A."/>
            <person name="Fan C."/>
            <person name="Sebastian A."/>
            <person name="Kramer M."/>
            <person name="Spiegel L."/>
            <person name="Nascimento L."/>
            <person name="Zutavern T."/>
            <person name="Miller B."/>
            <person name="Ambroise C."/>
            <person name="Muller S."/>
            <person name="Spooner W."/>
            <person name="Narechania A."/>
            <person name="Ren L."/>
            <person name="Wei S."/>
            <person name="Kumari S."/>
            <person name="Faga B."/>
            <person name="Levy M.J."/>
            <person name="McMahan L."/>
            <person name="Van Buren P."/>
            <person name="Vaughn M.W."/>
            <person name="Ying K."/>
            <person name="Yeh C.-T."/>
            <person name="Emrich S.J."/>
            <person name="Jia Y."/>
            <person name="Kalyanaraman A."/>
            <person name="Hsia A.-P."/>
            <person name="Barbazuk W.B."/>
            <person name="Baucom R.S."/>
            <person name="Brutnell T.P."/>
            <person name="Carpita N.C."/>
            <person name="Chaparro C."/>
            <person name="Chia J.-M."/>
            <person name="Deragon J.-M."/>
            <person name="Estill J.C."/>
            <person name="Fu Y."/>
            <person name="Jeddeloh J.A."/>
            <person name="Han Y."/>
            <person name="Lee H."/>
            <person name="Li P."/>
            <person name="Lisch D.R."/>
            <person name="Liu S."/>
            <person name="Liu Z."/>
            <person name="Nagel D.H."/>
            <person name="McCann M.C."/>
            <person name="SanMiguel P."/>
            <person name="Myers A.M."/>
            <person name="Nettleton D."/>
            <person name="Nguyen J."/>
            <person name="Penning B.W."/>
            <person name="Ponnala L."/>
            <person name="Schneider K.L."/>
            <person name="Schwartz D.C."/>
            <person name="Sharma A."/>
            <person name="Soderlund C."/>
            <person name="Springer N.M."/>
            <person name="Sun Q."/>
            <person name="Wang H."/>
            <person name="Waterman M."/>
            <person name="Westerman R."/>
            <person name="Wolfgruber T.K."/>
            <person name="Yang L."/>
            <person name="Yu Y."/>
            <person name="Zhang L."/>
            <person name="Zhou S."/>
            <person name="Zhu Q."/>
            <person name="Bennetzen J.L."/>
            <person name="Dawe R.K."/>
            <person name="Jiang J."/>
            <person name="Jiang N."/>
            <person name="Presting G.G."/>
            <person name="Wessler S.R."/>
            <person name="Aluru S."/>
            <person name="Martienssen R.A."/>
            <person name="Clifton S.W."/>
            <person name="McCombie W.R."/>
            <person name="Wing R.A."/>
            <person name="Wilson R.K."/>
        </authorList>
    </citation>
    <scope>NUCLEOTIDE SEQUENCE [LARGE SCALE GENOMIC DNA]</scope>
    <source>
        <strain evidence="11">cv. B73</strain>
    </source>
</reference>
<dbReference type="GO" id="GO:0006412">
    <property type="term" value="P:translation"/>
    <property type="evidence" value="ECO:0007669"/>
    <property type="project" value="InterPro"/>
</dbReference>
<dbReference type="PANTHER" id="PTHR10768">
    <property type="entry name" value="60S RIBOSOMAL PROTEIN L37"/>
    <property type="match status" value="1"/>
</dbReference>
<dbReference type="GO" id="GO:0019843">
    <property type="term" value="F:rRNA binding"/>
    <property type="evidence" value="ECO:0007669"/>
    <property type="project" value="UniProtKB-KW"/>
</dbReference>
<evidence type="ECO:0000256" key="8">
    <source>
        <dbReference type="ARBA" id="ARBA00023274"/>
    </source>
</evidence>
<dbReference type="InParanoid" id="A0A804UB52"/>
<evidence type="ECO:0000256" key="2">
    <source>
        <dbReference type="ARBA" id="ARBA00022723"/>
    </source>
</evidence>
<evidence type="ECO:0000313" key="11">
    <source>
        <dbReference type="Proteomes" id="UP000007305"/>
    </source>
</evidence>
<reference evidence="10" key="2">
    <citation type="submission" date="2019-07" db="EMBL/GenBank/DDBJ databases">
        <authorList>
            <person name="Seetharam A."/>
            <person name="Woodhouse M."/>
            <person name="Cannon E."/>
        </authorList>
    </citation>
    <scope>NUCLEOTIDE SEQUENCE [LARGE SCALE GENOMIC DNA]</scope>
    <source>
        <strain evidence="10">cv. B73</strain>
    </source>
</reference>
<evidence type="ECO:0000256" key="6">
    <source>
        <dbReference type="ARBA" id="ARBA00022884"/>
    </source>
</evidence>
<evidence type="ECO:0000256" key="5">
    <source>
        <dbReference type="ARBA" id="ARBA00022833"/>
    </source>
</evidence>
<dbReference type="InterPro" id="IPR011331">
    <property type="entry name" value="Ribosomal_eL37/eL43"/>
</dbReference>
<evidence type="ECO:0000256" key="7">
    <source>
        <dbReference type="ARBA" id="ARBA00022980"/>
    </source>
</evidence>
<feature type="signal peptide" evidence="9">
    <location>
        <begin position="1"/>
        <end position="25"/>
    </location>
</feature>
<evidence type="ECO:0000256" key="1">
    <source>
        <dbReference type="ARBA" id="ARBA00009805"/>
    </source>
</evidence>
<proteinExistence type="inferred from homology"/>
<dbReference type="PANTHER" id="PTHR10768:SF43">
    <property type="entry name" value="RIBOSOMAL PROTEIN L37"/>
    <property type="match status" value="1"/>
</dbReference>
<dbReference type="Proteomes" id="UP000007305">
    <property type="component" value="Chromosome 6"/>
</dbReference>
<dbReference type="Gene3D" id="2.20.25.30">
    <property type="match status" value="1"/>
</dbReference>
<keyword evidence="6" id="KW-0694">RNA-binding</keyword>
<dbReference type="InterPro" id="IPR011332">
    <property type="entry name" value="Ribosomal_zn-bd"/>
</dbReference>
<sequence length="211" mass="23942">MFHDMRNVGFCWLHILLYYVDFLKPKKVDKNTCRRGICTIILGRRSRHCRIWRSARAQRALARQASVPWVCVPLELLQRRRRVVIWWHGSGGPHRWLSHPQERKHGDLSLVFAGSTSDSASPTVGPDLADSGQIEGKGTSSFGKRRNKTHTLCIRCSSRSFHLQKSTCSSCDYTAARIRKLSINILSSVFDGVTGFLYSNTNVSAYLLCCD</sequence>
<keyword evidence="5" id="KW-0862">Zinc</keyword>
<dbReference type="GO" id="GO:0003735">
    <property type="term" value="F:structural constituent of ribosome"/>
    <property type="evidence" value="ECO:0007669"/>
    <property type="project" value="InterPro"/>
</dbReference>
<keyword evidence="2" id="KW-0479">Metal-binding</keyword>
<dbReference type="SUPFAM" id="SSF57829">
    <property type="entry name" value="Zn-binding ribosomal proteins"/>
    <property type="match status" value="1"/>
</dbReference>
<keyword evidence="7" id="KW-0689">Ribosomal protein</keyword>
<protein>
    <submittedName>
        <fullName evidence="10">Uncharacterized protein</fullName>
    </submittedName>
</protein>
<comment type="similarity">
    <text evidence="1">Belongs to the eukaryotic ribosomal protein eL37 family.</text>
</comment>
<dbReference type="InterPro" id="IPR001569">
    <property type="entry name" value="Ribosomal_eL37"/>
</dbReference>
<evidence type="ECO:0000256" key="4">
    <source>
        <dbReference type="ARBA" id="ARBA00022771"/>
    </source>
</evidence>
<dbReference type="GO" id="GO:0005840">
    <property type="term" value="C:ribosome"/>
    <property type="evidence" value="ECO:0007669"/>
    <property type="project" value="UniProtKB-KW"/>
</dbReference>
<dbReference type="Gramene" id="Zm00001eb281060_T001">
    <property type="protein sequence ID" value="Zm00001eb281060_P001"/>
    <property type="gene ID" value="Zm00001eb281060"/>
</dbReference>
<keyword evidence="4" id="KW-0863">Zinc-finger</keyword>
<keyword evidence="3" id="KW-0699">rRNA-binding</keyword>
<accession>A0A804UB52</accession>
<feature type="chain" id="PRO_5032852100" evidence="9">
    <location>
        <begin position="26"/>
        <end position="211"/>
    </location>
</feature>
<dbReference type="GO" id="GO:1990904">
    <property type="term" value="C:ribonucleoprotein complex"/>
    <property type="evidence" value="ECO:0007669"/>
    <property type="project" value="UniProtKB-KW"/>
</dbReference>
<keyword evidence="9" id="KW-0732">Signal</keyword>
<dbReference type="GO" id="GO:0008270">
    <property type="term" value="F:zinc ion binding"/>
    <property type="evidence" value="ECO:0007669"/>
    <property type="project" value="UniProtKB-KW"/>
</dbReference>
<evidence type="ECO:0000313" key="10">
    <source>
        <dbReference type="EnsemblPlants" id="Zm00001eb281060_P001"/>
    </source>
</evidence>